<sequence length="167" mass="18851">MINPKRLRRVARMSPPPFEIRDFDCKYPWSEYAMPCRHGRLCSESENSSSNSSRDSGSEADSESPPPPRTQKSKRRRSRKQLLRRGSRSGKNASSTTSAPPEGDALAHQTMQCLRTSLAQKPPTQMVDRGLPMRQLRIQQRESVLQTEMTAVTSSPGLTWCTYPNLT</sequence>
<dbReference type="Proteomes" id="UP000709295">
    <property type="component" value="Unassembled WGS sequence"/>
</dbReference>
<feature type="region of interest" description="Disordered" evidence="1">
    <location>
        <begin position="41"/>
        <end position="104"/>
    </location>
</feature>
<evidence type="ECO:0000256" key="1">
    <source>
        <dbReference type="SAM" id="MobiDB-lite"/>
    </source>
</evidence>
<evidence type="ECO:0000313" key="3">
    <source>
        <dbReference type="Proteomes" id="UP000709295"/>
    </source>
</evidence>
<evidence type="ECO:0000313" key="2">
    <source>
        <dbReference type="EMBL" id="KAG6944335.1"/>
    </source>
</evidence>
<proteinExistence type="predicted"/>
<feature type="compositionally biased region" description="Low complexity" evidence="1">
    <location>
        <begin position="44"/>
        <end position="55"/>
    </location>
</feature>
<dbReference type="EMBL" id="JAENGY010002400">
    <property type="protein sequence ID" value="KAG6944335.1"/>
    <property type="molecule type" value="Genomic_DNA"/>
</dbReference>
<dbReference type="AlphaFoldDB" id="A0A8J5I726"/>
<feature type="compositionally biased region" description="Basic residues" evidence="1">
    <location>
        <begin position="71"/>
        <end position="88"/>
    </location>
</feature>
<comment type="caution">
    <text evidence="2">The sequence shown here is derived from an EMBL/GenBank/DDBJ whole genome shotgun (WGS) entry which is preliminary data.</text>
</comment>
<name>A0A8J5I726_9STRA</name>
<gene>
    <name evidence="2" type="ORF">JG688_00017136</name>
</gene>
<keyword evidence="3" id="KW-1185">Reference proteome</keyword>
<accession>A0A8J5I726</accession>
<reference evidence="2" key="1">
    <citation type="submission" date="2021-01" db="EMBL/GenBank/DDBJ databases">
        <title>Phytophthora aleatoria, a newly-described species from Pinus radiata is distinct from Phytophthora cactorum isolates based on comparative genomics.</title>
        <authorList>
            <person name="Mcdougal R."/>
            <person name="Panda P."/>
            <person name="Williams N."/>
            <person name="Studholme D.J."/>
        </authorList>
    </citation>
    <scope>NUCLEOTIDE SEQUENCE</scope>
    <source>
        <strain evidence="2">NZFS 4037</strain>
    </source>
</reference>
<protein>
    <submittedName>
        <fullName evidence="2">Uncharacterized protein</fullName>
    </submittedName>
</protein>
<organism evidence="2 3">
    <name type="scientific">Phytophthora aleatoria</name>
    <dbReference type="NCBI Taxonomy" id="2496075"/>
    <lineage>
        <taxon>Eukaryota</taxon>
        <taxon>Sar</taxon>
        <taxon>Stramenopiles</taxon>
        <taxon>Oomycota</taxon>
        <taxon>Peronosporomycetes</taxon>
        <taxon>Peronosporales</taxon>
        <taxon>Peronosporaceae</taxon>
        <taxon>Phytophthora</taxon>
    </lineage>
</organism>